<dbReference type="InterPro" id="IPR015422">
    <property type="entry name" value="PyrdxlP-dep_Trfase_small"/>
</dbReference>
<dbReference type="GO" id="GO:0030170">
    <property type="term" value="F:pyridoxal phosphate binding"/>
    <property type="evidence" value="ECO:0007669"/>
    <property type="project" value="InterPro"/>
</dbReference>
<dbReference type="PANTHER" id="PTHR46383">
    <property type="entry name" value="ASPARTATE AMINOTRANSFERASE"/>
    <property type="match status" value="1"/>
</dbReference>
<dbReference type="CDD" id="cd00609">
    <property type="entry name" value="AAT_like"/>
    <property type="match status" value="1"/>
</dbReference>
<evidence type="ECO:0000256" key="4">
    <source>
        <dbReference type="ARBA" id="ARBA00022679"/>
    </source>
</evidence>
<dbReference type="NCBIfam" id="NF006755">
    <property type="entry name" value="PRK09275.1"/>
    <property type="match status" value="1"/>
</dbReference>
<evidence type="ECO:0000256" key="5">
    <source>
        <dbReference type="ARBA" id="ARBA00022898"/>
    </source>
</evidence>
<dbReference type="Gene3D" id="1.10.20.110">
    <property type="match status" value="1"/>
</dbReference>
<keyword evidence="5" id="KW-0663">Pyridoxal phosphate</keyword>
<dbReference type="InterPro" id="IPR050596">
    <property type="entry name" value="AspAT/PAT-like"/>
</dbReference>
<dbReference type="Pfam" id="PF00155">
    <property type="entry name" value="Aminotran_1_2"/>
    <property type="match status" value="1"/>
</dbReference>
<comment type="cofactor">
    <cofactor evidence="1">
        <name>pyridoxal 5'-phosphate</name>
        <dbReference type="ChEBI" id="CHEBI:597326"/>
    </cofactor>
</comment>
<evidence type="ECO:0000256" key="2">
    <source>
        <dbReference type="ARBA" id="ARBA00007441"/>
    </source>
</evidence>
<dbReference type="InterPro" id="IPR004839">
    <property type="entry name" value="Aminotransferase_I/II_large"/>
</dbReference>
<dbReference type="PROSITE" id="PS00105">
    <property type="entry name" value="AA_TRANSFER_CLASS_1"/>
    <property type="match status" value="1"/>
</dbReference>
<reference evidence="7" key="1">
    <citation type="submission" date="2021-02" db="EMBL/GenBank/DDBJ databases">
        <authorList>
            <person name="Nowell W R."/>
        </authorList>
    </citation>
    <scope>NUCLEOTIDE SEQUENCE</scope>
</reference>
<feature type="non-terminal residue" evidence="7">
    <location>
        <position position="1"/>
    </location>
</feature>
<feature type="domain" description="Aminotransferase class I/classII large" evidence="6">
    <location>
        <begin position="200"/>
        <end position="357"/>
    </location>
</feature>
<sequence>SKISAHMNINELARLGPFELRDVLIKVAEASSRTSGSINVAILNAGRGNPNFFATAPRDSFFQLGLFAMNESELSPMDPEKRVGGFQKHEDIEQRFELFCSQNSDVNGVRFLHDAVLFVRDNLNLNVSQFLYEMCEAILGCNYPVPDRMLILTEQIVRQYIRQKMFGKCSASGEFDLFAVEGGTAAMTYIFNSLHINGLLSKGDTIALGLPIFTPYMEIPHLSEYGLNIINVNADKDQNWQFPTHELDKLRDSKVKAFFLVNPTNPTSVKLNDESVDYIASIVSVRPDLIILTDDVYGTFADNFVSLFAKCPKNTILVYSFSKYFGATGWRLGVIGIHHDNIIDAKIATLDSEKKTALAKRYDSISPTPNSLKFIDRLVADSRSVALNHTAGLSTPQQVQMVLFSLFGLMDTSGSYKDYVKKIVRDRKRALCQAIDHHIEHEQDNVDAVDYYNIIDFEKLAERMHGLEFARWLCSSFCISQILFKLAEDARVILLPGQGFGASQLSARASLANLNTTEYTSIGKALADLIQSYFDQYERETRQK</sequence>
<evidence type="ECO:0000256" key="3">
    <source>
        <dbReference type="ARBA" id="ARBA00022576"/>
    </source>
</evidence>
<dbReference type="InterPro" id="IPR015421">
    <property type="entry name" value="PyrdxlP-dep_Trfase_major"/>
</dbReference>
<dbReference type="InterPro" id="IPR004838">
    <property type="entry name" value="NHTrfase_class1_PyrdxlP-BS"/>
</dbReference>
<dbReference type="Gene3D" id="3.90.1150.10">
    <property type="entry name" value="Aspartate Aminotransferase, domain 1"/>
    <property type="match status" value="1"/>
</dbReference>
<evidence type="ECO:0000256" key="1">
    <source>
        <dbReference type="ARBA" id="ARBA00001933"/>
    </source>
</evidence>
<gene>
    <name evidence="7" type="ORF">KQP761_LOCUS5076</name>
</gene>
<dbReference type="Proteomes" id="UP000663834">
    <property type="component" value="Unassembled WGS sequence"/>
</dbReference>
<evidence type="ECO:0000259" key="6">
    <source>
        <dbReference type="Pfam" id="PF00155"/>
    </source>
</evidence>
<dbReference type="GO" id="GO:0006520">
    <property type="term" value="P:amino acid metabolic process"/>
    <property type="evidence" value="ECO:0007669"/>
    <property type="project" value="InterPro"/>
</dbReference>
<dbReference type="PANTHER" id="PTHR46383:SF1">
    <property type="entry name" value="ASPARTATE AMINOTRANSFERASE"/>
    <property type="match status" value="1"/>
</dbReference>
<evidence type="ECO:0000313" key="7">
    <source>
        <dbReference type="EMBL" id="CAF1307340.1"/>
    </source>
</evidence>
<keyword evidence="4" id="KW-0808">Transferase</keyword>
<protein>
    <recommendedName>
        <fullName evidence="6">Aminotransferase class I/classII large domain-containing protein</fullName>
    </recommendedName>
</protein>
<evidence type="ECO:0000313" key="8">
    <source>
        <dbReference type="Proteomes" id="UP000663834"/>
    </source>
</evidence>
<dbReference type="SUPFAM" id="SSF53383">
    <property type="entry name" value="PLP-dependent transferases"/>
    <property type="match status" value="1"/>
</dbReference>
<keyword evidence="3" id="KW-0032">Aminotransferase</keyword>
<dbReference type="OrthoDB" id="691673at2759"/>
<comment type="caution">
    <text evidence="7">The sequence shown here is derived from an EMBL/GenBank/DDBJ whole genome shotgun (WGS) entry which is preliminary data.</text>
</comment>
<dbReference type="AlphaFoldDB" id="A0A815E6Q8"/>
<dbReference type="GO" id="GO:0008483">
    <property type="term" value="F:transaminase activity"/>
    <property type="evidence" value="ECO:0007669"/>
    <property type="project" value="UniProtKB-KW"/>
</dbReference>
<accession>A0A815E6Q8</accession>
<dbReference type="NCBIfam" id="TIGR03801">
    <property type="entry name" value="asp_4_decarbox"/>
    <property type="match status" value="1"/>
</dbReference>
<name>A0A815E6Q8_9BILA</name>
<dbReference type="InterPro" id="IPR015424">
    <property type="entry name" value="PyrdxlP-dep_Trfase"/>
</dbReference>
<comment type="similarity">
    <text evidence="2">Belongs to the class-I pyridoxal-phosphate-dependent aminotransferase family.</text>
</comment>
<dbReference type="EMBL" id="CAJNOW010001114">
    <property type="protein sequence ID" value="CAF1307340.1"/>
    <property type="molecule type" value="Genomic_DNA"/>
</dbReference>
<organism evidence="7 8">
    <name type="scientific">Rotaria magnacalcarata</name>
    <dbReference type="NCBI Taxonomy" id="392030"/>
    <lineage>
        <taxon>Eukaryota</taxon>
        <taxon>Metazoa</taxon>
        <taxon>Spiralia</taxon>
        <taxon>Gnathifera</taxon>
        <taxon>Rotifera</taxon>
        <taxon>Eurotatoria</taxon>
        <taxon>Bdelloidea</taxon>
        <taxon>Philodinida</taxon>
        <taxon>Philodinidae</taxon>
        <taxon>Rotaria</taxon>
    </lineage>
</organism>
<dbReference type="InterPro" id="IPR022518">
    <property type="entry name" value="Aspartate_4-decarboxylase"/>
</dbReference>
<dbReference type="Gene3D" id="3.40.640.10">
    <property type="entry name" value="Type I PLP-dependent aspartate aminotransferase-like (Major domain)"/>
    <property type="match status" value="1"/>
</dbReference>
<proteinExistence type="inferred from homology"/>